<keyword evidence="5 7" id="KW-1133">Transmembrane helix</keyword>
<dbReference type="GO" id="GO:0009706">
    <property type="term" value="C:chloroplast inner membrane"/>
    <property type="evidence" value="ECO:0007669"/>
    <property type="project" value="UniProtKB-SubCell"/>
</dbReference>
<feature type="transmembrane region" description="Helical" evidence="7">
    <location>
        <begin position="196"/>
        <end position="218"/>
    </location>
</feature>
<evidence type="ECO:0000256" key="4">
    <source>
        <dbReference type="ARBA" id="ARBA00022780"/>
    </source>
</evidence>
<comment type="subcellular location">
    <subcellularLocation>
        <location evidence="1">Plastid</location>
        <location evidence="1">Chloroplast inner membrane</location>
        <topology evidence="1">Multi-pass membrane protein</topology>
    </subcellularLocation>
    <subcellularLocation>
        <location evidence="7">Plastid</location>
        <location evidence="7">Chloroplast membrane</location>
        <topology evidence="7">Multi-pass membrane protein</topology>
    </subcellularLocation>
</comment>
<dbReference type="RefSeq" id="XP_005648649.1">
    <property type="nucleotide sequence ID" value="XM_005648592.1"/>
</dbReference>
<organism evidence="8 9">
    <name type="scientific">Coccomyxa subellipsoidea (strain C-169)</name>
    <name type="common">Green microalga</name>
    <dbReference type="NCBI Taxonomy" id="574566"/>
    <lineage>
        <taxon>Eukaryota</taxon>
        <taxon>Viridiplantae</taxon>
        <taxon>Chlorophyta</taxon>
        <taxon>core chlorophytes</taxon>
        <taxon>Trebouxiophyceae</taxon>
        <taxon>Trebouxiophyceae incertae sedis</taxon>
        <taxon>Coccomyxaceae</taxon>
        <taxon>Coccomyxa</taxon>
        <taxon>Coccomyxa subellipsoidea</taxon>
    </lineage>
</organism>
<keyword evidence="4" id="KW-1001">Plastid inner membrane</keyword>
<keyword evidence="6 7" id="KW-0472">Membrane</keyword>
<dbReference type="OrthoDB" id="602284at2759"/>
<dbReference type="EMBL" id="AGSI01000006">
    <property type="protein sequence ID" value="EIE24105.1"/>
    <property type="molecule type" value="Genomic_DNA"/>
</dbReference>
<feature type="transmembrane region" description="Helical" evidence="7">
    <location>
        <begin position="230"/>
        <end position="248"/>
    </location>
</feature>
<feature type="transmembrane region" description="Helical" evidence="7">
    <location>
        <begin position="155"/>
        <end position="176"/>
    </location>
</feature>
<accession>I0Z0D6</accession>
<dbReference type="InterPro" id="IPR005691">
    <property type="entry name" value="Tic20"/>
</dbReference>
<evidence type="ECO:0000256" key="7">
    <source>
        <dbReference type="RuleBase" id="RU367003"/>
    </source>
</evidence>
<evidence type="ECO:0000313" key="9">
    <source>
        <dbReference type="Proteomes" id="UP000007264"/>
    </source>
</evidence>
<dbReference type="AlphaFoldDB" id="I0Z0D6"/>
<comment type="similarity">
    <text evidence="2 7">Belongs to the Tic20 family.</text>
</comment>
<dbReference type="Pfam" id="PF05981">
    <property type="entry name" value="CreA"/>
    <property type="match status" value="1"/>
</dbReference>
<dbReference type="eggNOG" id="ENOG502QT65">
    <property type="taxonomic scope" value="Eukaryota"/>
</dbReference>
<dbReference type="Pfam" id="PF16166">
    <property type="entry name" value="TIC20"/>
    <property type="match status" value="1"/>
</dbReference>
<keyword evidence="7" id="KW-0934">Plastid</keyword>
<comment type="caution">
    <text evidence="8">The sequence shown here is derived from an EMBL/GenBank/DDBJ whole genome shotgun (WGS) entry which is preliminary data.</text>
</comment>
<comment type="function">
    <text evidence="7">Involved in protein precursor import into chloroplasts.</text>
</comment>
<keyword evidence="9" id="KW-1185">Reference proteome</keyword>
<evidence type="ECO:0000256" key="6">
    <source>
        <dbReference type="ARBA" id="ARBA00023136"/>
    </source>
</evidence>
<dbReference type="KEGG" id="csl:COCSUDRAFT_62624"/>
<keyword evidence="7" id="KW-0150">Chloroplast</keyword>
<evidence type="ECO:0000256" key="2">
    <source>
        <dbReference type="ARBA" id="ARBA00009596"/>
    </source>
</evidence>
<protein>
    <recommendedName>
        <fullName evidence="7">Protein TIC 20</fullName>
    </recommendedName>
</protein>
<evidence type="ECO:0000313" key="8">
    <source>
        <dbReference type="EMBL" id="EIE24105.1"/>
    </source>
</evidence>
<keyword evidence="3 7" id="KW-0812">Transmembrane</keyword>
<reference evidence="8 9" key="1">
    <citation type="journal article" date="2012" name="Genome Biol.">
        <title>The genome of the polar eukaryotic microalga coccomyxa subellipsoidea reveals traits of cold adaptation.</title>
        <authorList>
            <person name="Blanc G."/>
            <person name="Agarkova I."/>
            <person name="Grimwood J."/>
            <person name="Kuo A."/>
            <person name="Brueggeman A."/>
            <person name="Dunigan D."/>
            <person name="Gurnon J."/>
            <person name="Ladunga I."/>
            <person name="Lindquist E."/>
            <person name="Lucas S."/>
            <person name="Pangilinan J."/>
            <person name="Proschold T."/>
            <person name="Salamov A."/>
            <person name="Schmutz J."/>
            <person name="Weeks D."/>
            <person name="Yamada T."/>
            <person name="Claverie J.M."/>
            <person name="Grigoriev I."/>
            <person name="Van Etten J."/>
            <person name="Lomsadze A."/>
            <person name="Borodovsky M."/>
        </authorList>
    </citation>
    <scope>NUCLEOTIDE SEQUENCE [LARGE SCALE GENOMIC DNA]</scope>
    <source>
        <strain evidence="8 9">C-169</strain>
    </source>
</reference>
<dbReference type="Proteomes" id="UP000007264">
    <property type="component" value="Unassembled WGS sequence"/>
</dbReference>
<evidence type="ECO:0000256" key="5">
    <source>
        <dbReference type="ARBA" id="ARBA00022989"/>
    </source>
</evidence>
<evidence type="ECO:0000256" key="1">
    <source>
        <dbReference type="ARBA" id="ARBA00004478"/>
    </source>
</evidence>
<dbReference type="PANTHER" id="PTHR37952">
    <property type="match status" value="1"/>
</dbReference>
<evidence type="ECO:0000256" key="3">
    <source>
        <dbReference type="ARBA" id="ARBA00022692"/>
    </source>
</evidence>
<gene>
    <name evidence="8" type="ORF">COCSUDRAFT_62624</name>
</gene>
<sequence length="307" mass="34309">MCVLEAAHASDKVGEFTGNGFIFKDTVEVVAVEDPEVEGVTVYISDFKRSLVDKLSKNFFSEPSQASVTCAATGPIRIKDLKRVRGSSGGEVFSESKGLNLFQNKTLRVRRLLDEAHKTLTYIAYSTRLSNSGVTPVRAADAAAVPTGNRGPPSLLVRLASAFLYIVPWIDILTLGREIYHFFPTSLLLYLVPGPLAPLYYSGQFVPLIVFFLLFLAIVKNNKLHHFVRFNCMQGVMLDIVSMLFTLLRAYVPAEVRWSFILDIYDMFSWNICMCTILYCVFFSLAGKYADVPYISESVYLQVDASL</sequence>
<dbReference type="GeneID" id="17042103"/>
<dbReference type="PANTHER" id="PTHR37952:SF2">
    <property type="entry name" value="PROTEIN CREA"/>
    <property type="match status" value="1"/>
</dbReference>
<name>I0Z0D6_COCSC</name>
<proteinExistence type="inferred from homology"/>
<feature type="transmembrane region" description="Helical" evidence="7">
    <location>
        <begin position="268"/>
        <end position="286"/>
    </location>
</feature>
<dbReference type="InterPro" id="IPR010292">
    <property type="entry name" value="Uncharacterised_CreA"/>
</dbReference>